<keyword evidence="5 7" id="KW-1133">Transmembrane helix</keyword>
<evidence type="ECO:0000256" key="3">
    <source>
        <dbReference type="ARBA" id="ARBA00022519"/>
    </source>
</evidence>
<gene>
    <name evidence="7 9" type="primary">nhaA</name>
    <name evidence="8" type="ORF">Q5I04_05860</name>
    <name evidence="9" type="ORF">Q5I06_05905</name>
</gene>
<feature type="transmembrane region" description="Helical" evidence="7">
    <location>
        <begin position="179"/>
        <end position="203"/>
    </location>
</feature>
<dbReference type="Proteomes" id="UP001240777">
    <property type="component" value="Unassembled WGS sequence"/>
</dbReference>
<dbReference type="InterPro" id="IPR004670">
    <property type="entry name" value="NhaA"/>
</dbReference>
<accession>A0AA90PLF1</accession>
<comment type="catalytic activity">
    <reaction evidence="7">
        <text>Na(+)(in) + 2 H(+)(out) = Na(+)(out) + 2 H(+)(in)</text>
        <dbReference type="Rhea" id="RHEA:29251"/>
        <dbReference type="ChEBI" id="CHEBI:15378"/>
        <dbReference type="ChEBI" id="CHEBI:29101"/>
    </reaction>
</comment>
<dbReference type="Proteomes" id="UP001177258">
    <property type="component" value="Unassembled WGS sequence"/>
</dbReference>
<feature type="transmembrane region" description="Helical" evidence="7">
    <location>
        <begin position="125"/>
        <end position="144"/>
    </location>
</feature>
<reference evidence="8" key="2">
    <citation type="submission" date="2023-07" db="EMBL/GenBank/DDBJ databases">
        <authorList>
            <person name="Aydin F."/>
            <person name="Tarhane S."/>
            <person name="Saticioglu I.B."/>
            <person name="Karakaya E."/>
            <person name="Abay S."/>
            <person name="Guran O."/>
            <person name="Bozkurt E."/>
            <person name="Uzum N."/>
            <person name="Olgun K."/>
            <person name="Jablonski D."/>
        </authorList>
    </citation>
    <scope>NUCLEOTIDE SEQUENCE</scope>
    <source>
        <strain evidence="8">Faydin-H75</strain>
    </source>
</reference>
<dbReference type="GO" id="GO:0015385">
    <property type="term" value="F:sodium:proton antiporter activity"/>
    <property type="evidence" value="ECO:0007669"/>
    <property type="project" value="UniProtKB-UniRule"/>
</dbReference>
<dbReference type="NCBIfam" id="TIGR00773">
    <property type="entry name" value="NhaA"/>
    <property type="match status" value="1"/>
</dbReference>
<evidence type="ECO:0000313" key="10">
    <source>
        <dbReference type="Proteomes" id="UP001177258"/>
    </source>
</evidence>
<reference evidence="9 11" key="1">
    <citation type="submission" date="2023-07" db="EMBL/GenBank/DDBJ databases">
        <title>Unpublished Manusciprt.</title>
        <authorList>
            <person name="Aydin F."/>
            <person name="Tarhane S."/>
            <person name="Saticioglu I.B."/>
            <person name="Karakaya E."/>
            <person name="Abay S."/>
            <person name="Guran O."/>
            <person name="Bozkurt E."/>
            <person name="Uzum N."/>
            <person name="Olgun K."/>
            <person name="Jablonski D."/>
        </authorList>
    </citation>
    <scope>NUCLEOTIDE SEQUENCE</scope>
    <source>
        <strain evidence="11">faydin-H75</strain>
        <strain evidence="9">Faydin-H76</strain>
    </source>
</reference>
<dbReference type="PANTHER" id="PTHR30341">
    <property type="entry name" value="SODIUM ION/PROTON ANTIPORTER NHAA-RELATED"/>
    <property type="match status" value="1"/>
</dbReference>
<evidence type="ECO:0000313" key="8">
    <source>
        <dbReference type="EMBL" id="MDO7253432.1"/>
    </source>
</evidence>
<reference evidence="8 10" key="3">
    <citation type="journal article" date="2024" name="Syst. Appl. Microbiol.">
        <title>Helicobacter cappadocius sp. nov., from lizards: The first psychrotrophic Helicobacter species.</title>
        <authorList>
            <person name="Aydin F."/>
            <person name="Tarhane S."/>
            <person name="Karakaya E."/>
            <person name="Abay S."/>
            <person name="Kayman T."/>
            <person name="Guran O."/>
            <person name="Bozkurt E."/>
            <person name="Uzum N."/>
            <person name="Avci A."/>
            <person name="Olgun K."/>
            <person name="Jablonski D."/>
            <person name="Guran C."/>
            <person name="Burcin Saticioglu I."/>
        </authorList>
    </citation>
    <scope>NUCLEOTIDE SEQUENCE [LARGE SCALE GENOMIC DNA]</scope>
    <source>
        <strain evidence="8">Faydin-H75</strain>
        <strain evidence="10">faydin-H76</strain>
    </source>
</reference>
<keyword evidence="6 7" id="KW-0472">Membrane</keyword>
<evidence type="ECO:0000256" key="7">
    <source>
        <dbReference type="HAMAP-Rule" id="MF_01844"/>
    </source>
</evidence>
<keyword evidence="7" id="KW-0050">Antiport</keyword>
<keyword evidence="3" id="KW-0997">Cell inner membrane</keyword>
<evidence type="ECO:0000256" key="6">
    <source>
        <dbReference type="ARBA" id="ARBA00023136"/>
    </source>
</evidence>
<keyword evidence="4 7" id="KW-0812">Transmembrane</keyword>
<proteinExistence type="inferred from homology"/>
<feature type="transmembrane region" description="Helical" evidence="7">
    <location>
        <begin position="150"/>
        <end position="172"/>
    </location>
</feature>
<organism evidence="9 10">
    <name type="scientific">Helicobacter cappadocius</name>
    <dbReference type="NCBI Taxonomy" id="3063998"/>
    <lineage>
        <taxon>Bacteria</taxon>
        <taxon>Pseudomonadati</taxon>
        <taxon>Campylobacterota</taxon>
        <taxon>Epsilonproteobacteria</taxon>
        <taxon>Campylobacterales</taxon>
        <taxon>Helicobacteraceae</taxon>
        <taxon>Helicobacter</taxon>
    </lineage>
</organism>
<dbReference type="EMBL" id="JAUYZK010000008">
    <property type="protein sequence ID" value="MDP2539304.1"/>
    <property type="molecule type" value="Genomic_DNA"/>
</dbReference>
<feature type="transmembrane region" description="Helical" evidence="7">
    <location>
        <begin position="435"/>
        <end position="462"/>
    </location>
</feature>
<comment type="function">
    <text evidence="7">Na(+)/H(+) antiporter that extrudes sodium in exchange for external protons.</text>
</comment>
<dbReference type="InterPro" id="IPR023171">
    <property type="entry name" value="Na/H_antiporter_dom_sf"/>
</dbReference>
<evidence type="ECO:0000313" key="9">
    <source>
        <dbReference type="EMBL" id="MDP2539304.1"/>
    </source>
</evidence>
<evidence type="ECO:0000256" key="2">
    <source>
        <dbReference type="ARBA" id="ARBA00022475"/>
    </source>
</evidence>
<keyword evidence="7" id="KW-0406">Ion transport</keyword>
<keyword evidence="7" id="KW-0739">Sodium transport</keyword>
<dbReference type="RefSeq" id="WP_305517273.1">
    <property type="nucleotide sequence ID" value="NZ_JAUPEV010000008.1"/>
</dbReference>
<keyword evidence="11" id="KW-1185">Reference proteome</keyword>
<dbReference type="Gene3D" id="1.20.1530.10">
    <property type="entry name" value="Na+/H+ antiporter like domain"/>
    <property type="match status" value="1"/>
</dbReference>
<dbReference type="HAMAP" id="MF_01844">
    <property type="entry name" value="NhaA"/>
    <property type="match status" value="1"/>
</dbReference>
<name>A0AA90PLF1_9HELI</name>
<dbReference type="Pfam" id="PF06965">
    <property type="entry name" value="Na_H_antiport_1"/>
    <property type="match status" value="1"/>
</dbReference>
<keyword evidence="7" id="KW-0915">Sodium</keyword>
<feature type="transmembrane region" description="Helical" evidence="7">
    <location>
        <begin position="32"/>
        <end position="54"/>
    </location>
</feature>
<sequence length="506" mass="56210">MEEILRVTKQDQKSQNSAYYVKDKLQKGLHTFIGHESFGGLLLFFCVLLAIVIANSEFGEQYFSLWKLQFGGFIDGFGLGHQIRGMSLLEFINDVLMSFFFLMVGLEMKREVLYGELAGFKKVGFSVFGALGGMVLPIAIYIYFNHNTPFANGFGVAMSTDTAFALGVILLLGKRVPPVIKIFLVTLAVADDLGAISVIALFYTHTLNMGWLYVSIGLICVLIYLNYTDTKYLSSYLTVGVLLWISIHNSGIHATVAAVILALTIPGRSNITKTYFMNMMEEWHKINFMTNNGRDVQVDSKEENLGFFASSWKNIKHFITSGENIEKRIDMEKTSKQVHMLDTIAKYSKYAQNPLIRIEIALQPLCAYFIVPLFAFANAGVKISPDTLKAIFDAGFEMKGILLGTILGLVVGKPIGIVFFAYVSEKLNLSIRPKGLTYGHIFAVGCLAGIGFTMSMFVANLAYDNADAVDISKISILCASFISAFFGIITMIFSTKKNKKVYYAQH</sequence>
<evidence type="ECO:0000256" key="4">
    <source>
        <dbReference type="ARBA" id="ARBA00022692"/>
    </source>
</evidence>
<evidence type="ECO:0000313" key="11">
    <source>
        <dbReference type="Proteomes" id="UP001240777"/>
    </source>
</evidence>
<dbReference type="PANTHER" id="PTHR30341:SF0">
    <property type="entry name" value="NA(+)_H(+) ANTIPORTER NHAA"/>
    <property type="match status" value="1"/>
</dbReference>
<comment type="subcellular location">
    <subcellularLocation>
        <location evidence="1">Cell inner membrane</location>
        <topology evidence="1">Multi-pass membrane protein</topology>
    </subcellularLocation>
    <subcellularLocation>
        <location evidence="7">Cell membrane</location>
        <topology evidence="7">Multi-pass membrane protein</topology>
    </subcellularLocation>
</comment>
<feature type="transmembrane region" description="Helical" evidence="7">
    <location>
        <begin position="474"/>
        <end position="493"/>
    </location>
</feature>
<comment type="similarity">
    <text evidence="7">Belongs to the NhaA Na(+)/H(+) (TC 2.A.33) antiporter family.</text>
</comment>
<dbReference type="GO" id="GO:0006885">
    <property type="term" value="P:regulation of pH"/>
    <property type="evidence" value="ECO:0007669"/>
    <property type="project" value="UniProtKB-UniRule"/>
</dbReference>
<dbReference type="GO" id="GO:0005886">
    <property type="term" value="C:plasma membrane"/>
    <property type="evidence" value="ECO:0007669"/>
    <property type="project" value="UniProtKB-SubCell"/>
</dbReference>
<feature type="transmembrane region" description="Helical" evidence="7">
    <location>
        <begin position="360"/>
        <end position="381"/>
    </location>
</feature>
<evidence type="ECO:0000256" key="5">
    <source>
        <dbReference type="ARBA" id="ARBA00022989"/>
    </source>
</evidence>
<evidence type="ECO:0000256" key="1">
    <source>
        <dbReference type="ARBA" id="ARBA00004429"/>
    </source>
</evidence>
<keyword evidence="7" id="KW-0813">Transport</keyword>
<dbReference type="AlphaFoldDB" id="A0AA90PLF1"/>
<dbReference type="EMBL" id="JAUPEV010000008">
    <property type="protein sequence ID" value="MDO7253432.1"/>
    <property type="molecule type" value="Genomic_DNA"/>
</dbReference>
<feature type="transmembrane region" description="Helical" evidence="7">
    <location>
        <begin position="401"/>
        <end position="423"/>
    </location>
</feature>
<feature type="transmembrane region" description="Helical" evidence="7">
    <location>
        <begin position="209"/>
        <end position="227"/>
    </location>
</feature>
<comment type="caution">
    <text evidence="9">The sequence shown here is derived from an EMBL/GenBank/DDBJ whole genome shotgun (WGS) entry which is preliminary data.</text>
</comment>
<keyword evidence="2 7" id="KW-1003">Cell membrane</keyword>
<protein>
    <recommendedName>
        <fullName evidence="7">Na(+)/H(+) antiporter NhaA</fullName>
    </recommendedName>
    <alternativeName>
        <fullName evidence="7">Sodium/proton antiporter NhaA</fullName>
    </alternativeName>
</protein>